<protein>
    <submittedName>
        <fullName evidence="1">Uncharacterized protein</fullName>
    </submittedName>
</protein>
<evidence type="ECO:0000313" key="2">
    <source>
        <dbReference type="Proteomes" id="UP000604825"/>
    </source>
</evidence>
<sequence length="150" mass="16756">MGWMCRPLLRGVRARRGPAIITAAGYQFLMGWMCRPLLRGVRARRGPGRRGPGHRQGRMATRRECRPPARAFCSPWPCPCSSRPLGVIDRARLLGAAGLVPHSRLRQQRRADGRCLPTRPAGYAVKSELDLLVSEYAVKSELDLFMCAEC</sequence>
<dbReference type="EMBL" id="CAJGYO010000004">
    <property type="protein sequence ID" value="CAD6225323.1"/>
    <property type="molecule type" value="Genomic_DNA"/>
</dbReference>
<gene>
    <name evidence="1" type="ORF">NCGR_LOCUS17421</name>
</gene>
<name>A0A811NNJ0_9POAL</name>
<accession>A0A811NNJ0</accession>
<keyword evidence="2" id="KW-1185">Reference proteome</keyword>
<reference evidence="1" key="1">
    <citation type="submission" date="2020-10" db="EMBL/GenBank/DDBJ databases">
        <authorList>
            <person name="Han B."/>
            <person name="Lu T."/>
            <person name="Zhao Q."/>
            <person name="Huang X."/>
            <person name="Zhao Y."/>
        </authorList>
    </citation>
    <scope>NUCLEOTIDE SEQUENCE</scope>
</reference>
<comment type="caution">
    <text evidence="1">The sequence shown here is derived from an EMBL/GenBank/DDBJ whole genome shotgun (WGS) entry which is preliminary data.</text>
</comment>
<proteinExistence type="predicted"/>
<organism evidence="1 2">
    <name type="scientific">Miscanthus lutarioriparius</name>
    <dbReference type="NCBI Taxonomy" id="422564"/>
    <lineage>
        <taxon>Eukaryota</taxon>
        <taxon>Viridiplantae</taxon>
        <taxon>Streptophyta</taxon>
        <taxon>Embryophyta</taxon>
        <taxon>Tracheophyta</taxon>
        <taxon>Spermatophyta</taxon>
        <taxon>Magnoliopsida</taxon>
        <taxon>Liliopsida</taxon>
        <taxon>Poales</taxon>
        <taxon>Poaceae</taxon>
        <taxon>PACMAD clade</taxon>
        <taxon>Panicoideae</taxon>
        <taxon>Andropogonodae</taxon>
        <taxon>Andropogoneae</taxon>
        <taxon>Saccharinae</taxon>
        <taxon>Miscanthus</taxon>
    </lineage>
</organism>
<evidence type="ECO:0000313" key="1">
    <source>
        <dbReference type="EMBL" id="CAD6225323.1"/>
    </source>
</evidence>
<dbReference type="AlphaFoldDB" id="A0A811NNJ0"/>
<dbReference type="Proteomes" id="UP000604825">
    <property type="component" value="Unassembled WGS sequence"/>
</dbReference>